<organism evidence="1 2">
    <name type="scientific">Lactococcus lactis</name>
    <dbReference type="NCBI Taxonomy" id="1358"/>
    <lineage>
        <taxon>Bacteria</taxon>
        <taxon>Bacillati</taxon>
        <taxon>Bacillota</taxon>
        <taxon>Bacilli</taxon>
        <taxon>Lactobacillales</taxon>
        <taxon>Streptococcaceae</taxon>
        <taxon>Lactococcus</taxon>
    </lineage>
</organism>
<comment type="caution">
    <text evidence="1">The sequence shown here is derived from an EMBL/GenBank/DDBJ whole genome shotgun (WGS) entry which is preliminary data.</text>
</comment>
<dbReference type="RefSeq" id="WP_278229461.1">
    <property type="nucleotide sequence ID" value="NZ_JAOWLY010000022.1"/>
</dbReference>
<dbReference type="AlphaFoldDB" id="A0A9X4S5G4"/>
<proteinExistence type="predicted"/>
<sequence>MGKIKKQRKHENYFTYFLYRTKMANSGYYPKHQSLKNSTKNMLVFKKKMVQFMNFSHGVTLNVGKTKKNIYNLKKLEQKMELIFKEKCCFCLKEESLSEYTEFSEGKIYTDPDGFDFELPTWAKNKSSAKKYFKQEGWHYYKKSVFCQDCFEKLNQGYFIIDRFNQFYNDETICDTVDPSFLMNLDQARQFISSTYNDERVRFKKAFPIMCQVLKGEWKVDVVGHYKAHPEMTLTVANPRY</sequence>
<dbReference type="Proteomes" id="UP001152614">
    <property type="component" value="Unassembled WGS sequence"/>
</dbReference>
<dbReference type="EMBL" id="JAOWLY010000022">
    <property type="protein sequence ID" value="MDG4985130.1"/>
    <property type="molecule type" value="Genomic_DNA"/>
</dbReference>
<accession>A0A9X4S5G4</accession>
<evidence type="ECO:0000313" key="2">
    <source>
        <dbReference type="Proteomes" id="UP001152614"/>
    </source>
</evidence>
<name>A0A9X4S5G4_9LACT</name>
<reference evidence="1" key="2">
    <citation type="journal article" date="2023" name="Food Microbiol.">
        <title>Evaluation of the fermentation potential of lactic acid bacteria isolated from herbs, fruits and vegetables as starter cultures in nut-based milk alternatives.</title>
        <authorList>
            <person name="Huang W."/>
            <person name="Dong A."/>
            <person name="Pham H.T."/>
            <person name="Zhou C."/>
            <person name="Huo Z."/>
            <person name="Watjen A.P."/>
            <person name="Prakash S."/>
            <person name="Bang-Berthelsen C.H."/>
            <person name="Turner M.S."/>
        </authorList>
    </citation>
    <scope>NUCLEOTIDE SEQUENCE</scope>
    <source>
        <strain evidence="1">3</strain>
    </source>
</reference>
<gene>
    <name evidence="1" type="ORF">OGZ51_13370</name>
</gene>
<reference evidence="1" key="1">
    <citation type="submission" date="2022-10" db="EMBL/GenBank/DDBJ databases">
        <authorList>
            <person name="Turner M.S."/>
            <person name="Huang W."/>
        </authorList>
    </citation>
    <scope>NUCLEOTIDE SEQUENCE</scope>
    <source>
        <strain evidence="1">3</strain>
    </source>
</reference>
<evidence type="ECO:0000313" key="1">
    <source>
        <dbReference type="EMBL" id="MDG4985130.1"/>
    </source>
</evidence>
<protein>
    <submittedName>
        <fullName evidence="1">Uncharacterized protein</fullName>
    </submittedName>
</protein>